<keyword evidence="3" id="KW-1185">Reference proteome</keyword>
<feature type="domain" description="Tudor" evidence="1">
    <location>
        <begin position="907"/>
        <end position="964"/>
    </location>
</feature>
<feature type="domain" description="Tudor" evidence="1">
    <location>
        <begin position="430"/>
        <end position="488"/>
    </location>
</feature>
<dbReference type="Gene3D" id="2.30.30.140">
    <property type="match status" value="4"/>
</dbReference>
<name>A0A3B3R8G2_9TELE</name>
<dbReference type="Proteomes" id="UP000261540">
    <property type="component" value="Unplaced"/>
</dbReference>
<dbReference type="Ensembl" id="ENSPKIT00000039108.1">
    <property type="protein sequence ID" value="ENSPKIP00000014658.1"/>
    <property type="gene ID" value="ENSPKIG00000001648.1"/>
</dbReference>
<dbReference type="AlphaFoldDB" id="A0A3B3R8G2"/>
<dbReference type="PANTHER" id="PTHR16442">
    <property type="entry name" value="RING FINGER PROTEIN 17"/>
    <property type="match status" value="1"/>
</dbReference>
<proteinExistence type="predicted"/>
<dbReference type="PROSITE" id="PS50304">
    <property type="entry name" value="TUDOR"/>
    <property type="match status" value="3"/>
</dbReference>
<sequence length="1280" mass="144989">MLKKMHETTDQPFDVMNRSEEESLPVHLQHIGPHQKKNLNPVLPERWRQHRHQPNGNAASIFQQGEDQEIGSSSELFSRPSANTPNVIIEEFMEESESAIILHSPENKAFKATQKMQSKMNIHHGQVFQEWVFVTHVANPNHFYIRRVAEKRAGVLLARKINTFCSGERGFFVSDDDLVTGSTVFVRWKENVWYRAVLTEIFKNEQDKPVNRCSASTVSRVHVFFQDYGFSEQVSLSVNQDDGTDPVGRLNQQLRKLDLTAHSVLRCWVPQAIKCSLKDIVPADPIKGWDQKAQAEFWRVVGTKAVPMQVLGQDNGTLLVDLKNAPMDKSATNMPVSLREHLVFLDLARFYLPIDQDSRMVSGAARPLQFYPPVLPKVGVQFCVVVCHINSPSDFYIQMVDNAEFLLLNAKLQECYSQDIPKGQGVKVSYSLINQACVAMFEDKVWYRAEIIGFPGGRQVEVRYVDFGNKKSLPVDDVCCIKEEFLALPAMAIHCCLADVEPLRTMEMWSEECLERFHNLVGQKLMSAVVTEVNQAQQILLVRLLEVNNIGEITMSSDIGELLVKEGLASFLNGDTLDKEELLSKSIIWDPPFESPLEIMEADISSKKTTEHEFEVDLHRELQLCASELRVRVTHVISPASFFVQFLQMDRSLKRVYKMLKEEYALSKPVPEEWKAQMYCAALINGVWERGQICSVSSNNVAEVLRCDFGGKVKLQLNNLRPLRHHLIGCFVLECSLCDIRPTGGGATWTVTACEFISYYLTGALAIMTVKDKAQQPVSVALYCHSKASQEVCFADVMVSAGLALKERRTDVVSVKTSEGTDQQGIVSMEEIQRPLSCMLSGLLEELKTEHYTPPKLPQCGLVQMTITAVSEDGAIYAMTQEAEQNFVQLKRTLRCVKSLPRQKPYNWKHGQGCAVMGSDVLWYRAEVLEVIGGHIKVRYVDQGLVENIPECYVYPMLLSKEVPQLSVPCQLHGVIPVGGVWQRDAVELLKESLQMRYVNMQIMEVPVDPRGHVTVQITVDGIDLSKFMVHHQHAIMRPIISKEKDNMQMCFIDHDNWDWDINGMEYAVSQLKRYTYPRMPEKGQCFPVQITHLCTPNEVFLSPLLDMDDFVEDSEENLEEALAYVNEKEDSLQPLSDFAIESPCLAKYSDGQYYRAKILSIKSYNPVQILVRHVDFGSDDTLSTQNLRQIPSELLQYPCKAVKVQVTGFRPPHINLEKERVSYCPEWSIKAVLEMIDLLHGKITACVMSTGPEIAVMLYNDVGALVHLPLIEKGLAEED</sequence>
<reference evidence="2" key="1">
    <citation type="submission" date="2025-08" db="UniProtKB">
        <authorList>
            <consortium name="Ensembl"/>
        </authorList>
    </citation>
    <scope>IDENTIFICATION</scope>
</reference>
<dbReference type="InterPro" id="IPR035437">
    <property type="entry name" value="SNase_OB-fold_sf"/>
</dbReference>
<feature type="domain" description="Tudor" evidence="1">
    <location>
        <begin position="1138"/>
        <end position="1198"/>
    </location>
</feature>
<dbReference type="GeneTree" id="ENSGT00940000157559"/>
<protein>
    <submittedName>
        <fullName evidence="2">Ring finger protein 17</fullName>
    </submittedName>
</protein>
<dbReference type="CTD" id="56163"/>
<dbReference type="SMART" id="SM00333">
    <property type="entry name" value="TUDOR"/>
    <property type="match status" value="5"/>
</dbReference>
<dbReference type="Gene3D" id="2.40.50.90">
    <property type="match status" value="4"/>
</dbReference>
<evidence type="ECO:0000259" key="1">
    <source>
        <dbReference type="PROSITE" id="PS50304"/>
    </source>
</evidence>
<dbReference type="InterPro" id="IPR002999">
    <property type="entry name" value="Tudor"/>
</dbReference>
<dbReference type="PANTHER" id="PTHR16442:SF1">
    <property type="entry name" value="RING FINGER PROTEIN 17"/>
    <property type="match status" value="1"/>
</dbReference>
<dbReference type="SUPFAM" id="SSF63748">
    <property type="entry name" value="Tudor/PWWP/MBT"/>
    <property type="match status" value="5"/>
</dbReference>
<evidence type="ECO:0000313" key="3">
    <source>
        <dbReference type="Proteomes" id="UP000261540"/>
    </source>
</evidence>
<dbReference type="CDD" id="cd20379">
    <property type="entry name" value="Tudor_dTUD-like"/>
    <property type="match status" value="1"/>
</dbReference>
<accession>A0A3B3R8G2</accession>
<evidence type="ECO:0000313" key="2">
    <source>
        <dbReference type="Ensembl" id="ENSPKIP00000014658.1"/>
    </source>
</evidence>
<dbReference type="Pfam" id="PF00567">
    <property type="entry name" value="TUDOR"/>
    <property type="match status" value="5"/>
</dbReference>
<dbReference type="STRING" id="1676925.ENSPKIP00000014658"/>
<reference evidence="2" key="2">
    <citation type="submission" date="2025-09" db="UniProtKB">
        <authorList>
            <consortium name="Ensembl"/>
        </authorList>
    </citation>
    <scope>IDENTIFICATION</scope>
</reference>
<organism evidence="2 3">
    <name type="scientific">Paramormyrops kingsleyae</name>
    <dbReference type="NCBI Taxonomy" id="1676925"/>
    <lineage>
        <taxon>Eukaryota</taxon>
        <taxon>Metazoa</taxon>
        <taxon>Chordata</taxon>
        <taxon>Craniata</taxon>
        <taxon>Vertebrata</taxon>
        <taxon>Euteleostomi</taxon>
        <taxon>Actinopterygii</taxon>
        <taxon>Neopterygii</taxon>
        <taxon>Teleostei</taxon>
        <taxon>Osteoglossocephala</taxon>
        <taxon>Osteoglossomorpha</taxon>
        <taxon>Osteoglossiformes</taxon>
        <taxon>Mormyridae</taxon>
        <taxon>Paramormyrops</taxon>
    </lineage>
</organism>